<accession>A0AAN1RZJ1</accession>
<reference evidence="3" key="1">
    <citation type="submission" date="2017-10" db="EMBL/GenBank/DDBJ databases">
        <title>Whole genome sequencing of various Bordetella species.</title>
        <authorList>
            <person name="Weigand M.R."/>
            <person name="Loparev V."/>
            <person name="Peng Y."/>
            <person name="Bowden K.E."/>
            <person name="Tondella M.L."/>
            <person name="Williams M.M."/>
        </authorList>
    </citation>
    <scope>NUCLEOTIDE SEQUENCE [LARGE SCALE GENOMIC DNA]</scope>
    <source>
        <strain evidence="3">H720</strain>
    </source>
</reference>
<organism evidence="2 3">
    <name type="scientific">Bordetella hinzii</name>
    <dbReference type="NCBI Taxonomy" id="103855"/>
    <lineage>
        <taxon>Bacteria</taxon>
        <taxon>Pseudomonadati</taxon>
        <taxon>Pseudomonadota</taxon>
        <taxon>Betaproteobacteria</taxon>
        <taxon>Burkholderiales</taxon>
        <taxon>Alcaligenaceae</taxon>
        <taxon>Bordetella</taxon>
    </lineage>
</organism>
<dbReference type="InterPro" id="IPR047801">
    <property type="entry name" value="Peptidase_C45"/>
</dbReference>
<evidence type="ECO:0000313" key="2">
    <source>
        <dbReference type="EMBL" id="AZW18888.1"/>
    </source>
</evidence>
<gene>
    <name evidence="2" type="ORF">CS347_20030</name>
</gene>
<dbReference type="InterPro" id="IPR005079">
    <property type="entry name" value="Peptidase_C45_hydrolase"/>
</dbReference>
<evidence type="ECO:0000313" key="3">
    <source>
        <dbReference type="Proteomes" id="UP000282741"/>
    </source>
</evidence>
<dbReference type="EMBL" id="CP024172">
    <property type="protein sequence ID" value="AZW18888.1"/>
    <property type="molecule type" value="Genomic_DNA"/>
</dbReference>
<dbReference type="InterPro" id="IPR047794">
    <property type="entry name" value="C45_proenzyme-like"/>
</dbReference>
<proteinExistence type="predicted"/>
<protein>
    <submittedName>
        <fullName evidence="2">Peptidase C45</fullName>
    </submittedName>
</protein>
<dbReference type="AlphaFoldDB" id="A0AAN1RZJ1"/>
<dbReference type="PANTHER" id="PTHR34180:SF1">
    <property type="entry name" value="BETA-ALANYL-DOPAMINE_CARCININE HYDROLASE"/>
    <property type="match status" value="1"/>
</dbReference>
<dbReference type="Gene3D" id="3.60.60.10">
    <property type="entry name" value="Penicillin V Acylase, Chain A"/>
    <property type="match status" value="1"/>
</dbReference>
<dbReference type="Proteomes" id="UP000282741">
    <property type="component" value="Chromosome"/>
</dbReference>
<evidence type="ECO:0000259" key="1">
    <source>
        <dbReference type="Pfam" id="PF03417"/>
    </source>
</evidence>
<dbReference type="NCBIfam" id="NF040521">
    <property type="entry name" value="C45_proenzyme"/>
    <property type="match status" value="1"/>
</dbReference>
<dbReference type="PANTHER" id="PTHR34180">
    <property type="entry name" value="PEPTIDASE C45"/>
    <property type="match status" value="1"/>
</dbReference>
<feature type="domain" description="Peptidase C45 hydrolase" evidence="1">
    <location>
        <begin position="103"/>
        <end position="325"/>
    </location>
</feature>
<name>A0AAN1RZJ1_9BORD</name>
<dbReference type="Pfam" id="PF03417">
    <property type="entry name" value="AAT"/>
    <property type="match status" value="1"/>
</dbReference>
<dbReference type="RefSeq" id="WP_048940509.1">
    <property type="nucleotide sequence ID" value="NZ_CP012077.1"/>
</dbReference>
<sequence length="345" mass="37635">MTFNPIIIEGGRQQIGLELGKLARAIMPAYLDQSSTWAALRPWRGHAFLGALGEAAQAALPQIWRELEGLAEGLRMPLEDVLLWNCRGDLLRKSSDGCTSLAWRGADGARWMAHNEDGDPYLRGRCRIVDIRPEGAPGFVSFYYPGSLPGHTFAGNRAGLAQTINNVRARQRQAGVPRMLLARAVLDCASLDQALDLLRDLPRAGGFHHMLGSARDRRLFSVEASPTQCAIQEISKGYAHANHLLHPDSPPQVITDSSAARQRRAEQLMDAWAGSAGGGDLVTALLDAGGELPILRTDPQDPDEENTLATALFELRDGRLSLRVYDRRPQAMLKLDIRGGDQAGP</sequence>